<organism evidence="1 2">
    <name type="scientific">Drosophila busckii</name>
    <name type="common">Fruit fly</name>
    <dbReference type="NCBI Taxonomy" id="30019"/>
    <lineage>
        <taxon>Eukaryota</taxon>
        <taxon>Metazoa</taxon>
        <taxon>Ecdysozoa</taxon>
        <taxon>Arthropoda</taxon>
        <taxon>Hexapoda</taxon>
        <taxon>Insecta</taxon>
        <taxon>Pterygota</taxon>
        <taxon>Neoptera</taxon>
        <taxon>Endopterygota</taxon>
        <taxon>Diptera</taxon>
        <taxon>Brachycera</taxon>
        <taxon>Muscomorpha</taxon>
        <taxon>Ephydroidea</taxon>
        <taxon>Drosophilidae</taxon>
        <taxon>Drosophila</taxon>
    </lineage>
</organism>
<accession>A0A0M3QU90</accession>
<dbReference type="AlphaFoldDB" id="A0A0M3QU90"/>
<reference evidence="1 2" key="1">
    <citation type="submission" date="2015-08" db="EMBL/GenBank/DDBJ databases">
        <title>Ancestral chromatin configuration constrains chromatin evolution on differentiating sex chromosomes in Drosophila.</title>
        <authorList>
            <person name="Zhou Q."/>
            <person name="Bachtrog D."/>
        </authorList>
    </citation>
    <scope>NUCLEOTIDE SEQUENCE [LARGE SCALE GENOMIC DNA]</scope>
    <source>
        <tissue evidence="1">Whole larvae</tissue>
    </source>
</reference>
<dbReference type="OMA" id="KCARMNR"/>
<sequence>MFAIIRRLATTSISNPRSYASFAVRDILREYVEDTGTLLNRFSKHIAMERYKCEEHVLPAITIRYSDFFPITDERYFRRTVQKTPATQLPALIIHASTYKSNAAPPMYATTLNALDAQSTALLAEMDTSTVLETLYAFLFLMPNWLRRIDFYHAAMRRLANENCNSKERFLQICFYMSFYKQQKGSYLETFLATHLEQHLSKLTPMDLALLSYAVYKTSTVIRGVAREQYEAALVAATLNLKTTDPGADALLVSYVKAMRLQRVHNEEICEQLQLICLDPAQLAQLQPRGLAHIFAYFAETQWDQPDCMQALVARLLKYKPSELRAKDLATFIWSCAQLNCTLSASELKQLEIWALRKLDQGEYDRFADQLVDTSLSLCMLGQYSKQLFDGAEELKAQQQLPQRAQPKVDSRLIVLRTAVAIEQPSWTDIKREQVFKELGRAPAYLLNQREDLTAYSKQLTADAEVEGVDLVCPIVGINLPRLRVQTLGEQSVIYFVELLTTQQTLKFSKKPTSLLRFKQRLLQALGQRVVVLNSGEMVSNAQALQQLLEQTSVEQTETRAVI</sequence>
<evidence type="ECO:0000313" key="2">
    <source>
        <dbReference type="Proteomes" id="UP000494163"/>
    </source>
</evidence>
<dbReference type="Proteomes" id="UP000494163">
    <property type="component" value="Chromosome 2L"/>
</dbReference>
<gene>
    <name evidence="1" type="ORF">Dbus_chr2Lg2304</name>
</gene>
<dbReference type="STRING" id="30019.A0A0M3QU90"/>
<evidence type="ECO:0000313" key="1">
    <source>
        <dbReference type="EMBL" id="ALC40219.1"/>
    </source>
</evidence>
<dbReference type="OrthoDB" id="6579040at2759"/>
<dbReference type="EMBL" id="CP012523">
    <property type="protein sequence ID" value="ALC40219.1"/>
    <property type="molecule type" value="Genomic_DNA"/>
</dbReference>
<keyword evidence="2" id="KW-1185">Reference proteome</keyword>
<protein>
    <submittedName>
        <fullName evidence="1">CG4619</fullName>
    </submittedName>
</protein>
<name>A0A0M3QU90_DROBS</name>
<proteinExistence type="predicted"/>